<protein>
    <submittedName>
        <fullName evidence="2">RlpA-like protein, double-psi beta-barrel domain containing protein</fullName>
    </submittedName>
</protein>
<organism evidence="2">
    <name type="scientific">uncultured Caudovirales phage</name>
    <dbReference type="NCBI Taxonomy" id="2100421"/>
    <lineage>
        <taxon>Viruses</taxon>
        <taxon>Duplodnaviria</taxon>
        <taxon>Heunggongvirae</taxon>
        <taxon>Uroviricota</taxon>
        <taxon>Caudoviricetes</taxon>
        <taxon>Peduoviridae</taxon>
        <taxon>Maltschvirus</taxon>
        <taxon>Maltschvirus maltsch</taxon>
    </lineage>
</organism>
<feature type="domain" description="RlpA-like protein double-psi beta-barrel" evidence="1">
    <location>
        <begin position="29"/>
        <end position="123"/>
    </location>
</feature>
<reference evidence="2" key="1">
    <citation type="submission" date="2020-04" db="EMBL/GenBank/DDBJ databases">
        <authorList>
            <person name="Chiriac C."/>
            <person name="Salcher M."/>
            <person name="Ghai R."/>
            <person name="Kavagutti S V."/>
        </authorList>
    </citation>
    <scope>NUCLEOTIDE SEQUENCE</scope>
</reference>
<dbReference type="CDD" id="cd22191">
    <property type="entry name" value="DPBB_RlpA_EXP_N-like"/>
    <property type="match status" value="1"/>
</dbReference>
<evidence type="ECO:0000313" key="3">
    <source>
        <dbReference type="EMBL" id="CAB4189223.1"/>
    </source>
</evidence>
<dbReference type="EMBL" id="LR796425">
    <property type="protein sequence ID" value="CAB4144483.1"/>
    <property type="molecule type" value="Genomic_DNA"/>
</dbReference>
<accession>A0A6J5MGK5</accession>
<dbReference type="Pfam" id="PF03330">
    <property type="entry name" value="DPBB_1"/>
    <property type="match status" value="1"/>
</dbReference>
<dbReference type="InterPro" id="IPR009009">
    <property type="entry name" value="RlpA-like_DPBB"/>
</dbReference>
<gene>
    <name evidence="3" type="ORF">UFOVP1185_6</name>
    <name evidence="2" type="ORF">UFOVP461_34</name>
</gene>
<dbReference type="SUPFAM" id="SSF50685">
    <property type="entry name" value="Barwin-like endoglucanases"/>
    <property type="match status" value="1"/>
</dbReference>
<name>A0A6J5MGK5_9CAUD</name>
<evidence type="ECO:0000313" key="2">
    <source>
        <dbReference type="EMBL" id="CAB4144483.1"/>
    </source>
</evidence>
<dbReference type="InterPro" id="IPR036908">
    <property type="entry name" value="RlpA-like_sf"/>
</dbReference>
<proteinExistence type="predicted"/>
<evidence type="ECO:0000259" key="1">
    <source>
        <dbReference type="Pfam" id="PF03330"/>
    </source>
</evidence>
<dbReference type="EMBL" id="LR797133">
    <property type="protein sequence ID" value="CAB4189223.1"/>
    <property type="molecule type" value="Genomic_DNA"/>
</dbReference>
<dbReference type="Gene3D" id="2.40.40.10">
    <property type="entry name" value="RlpA-like domain"/>
    <property type="match status" value="1"/>
</dbReference>
<sequence length="133" mass="14916">MIAVLLATIMAVTPGCQVKTAQGVPVGGVASWYDATENNAWYTRGGNDMYAAVGTFRWGDTPYRIKVCRADDLTKCIVVTVTDYCHRCRLDLKRKWTHKSRNMDLSPQAFAKLRGLHLGVVQVIITDWDDIRP</sequence>